<protein>
    <submittedName>
        <fullName evidence="5">Transcriptional regulator, ArsR family</fullName>
    </submittedName>
</protein>
<evidence type="ECO:0000313" key="6">
    <source>
        <dbReference type="Proteomes" id="UP000184221"/>
    </source>
</evidence>
<dbReference type="EMBL" id="FQXC01000001">
    <property type="protein sequence ID" value="SHG86718.1"/>
    <property type="molecule type" value="Genomic_DNA"/>
</dbReference>
<reference evidence="5 6" key="1">
    <citation type="submission" date="2016-11" db="EMBL/GenBank/DDBJ databases">
        <authorList>
            <person name="Jaros S."/>
            <person name="Januszkiewicz K."/>
            <person name="Wedrychowicz H."/>
        </authorList>
    </citation>
    <scope>NUCLEOTIDE SEQUENCE [LARGE SCALE GENOMIC DNA]</scope>
    <source>
        <strain evidence="5 6">DSM 29431</strain>
    </source>
</reference>
<dbReference type="InterPro" id="IPR036390">
    <property type="entry name" value="WH_DNA-bd_sf"/>
</dbReference>
<dbReference type="Pfam" id="PF12840">
    <property type="entry name" value="HTH_20"/>
    <property type="match status" value="1"/>
</dbReference>
<feature type="domain" description="HTH arsR-type" evidence="4">
    <location>
        <begin position="1"/>
        <end position="95"/>
    </location>
</feature>
<dbReference type="NCBIfam" id="NF033788">
    <property type="entry name" value="HTH_metalloreg"/>
    <property type="match status" value="1"/>
</dbReference>
<sequence length="114" mass="11918">MNEAIALANLSALSHPMRLRAVRALVARAPNGLTAGEIATSIDASPSKTTFHLNLLSEAGIVSSKRQARHVVYQVEFAALGALLRYLLEDCCGGHPTVRECCASASGDGPGLDC</sequence>
<keyword evidence="3" id="KW-0804">Transcription</keyword>
<dbReference type="RefSeq" id="WP_072776222.1">
    <property type="nucleotide sequence ID" value="NZ_FQXC01000001.1"/>
</dbReference>
<name>A0A1M5NB50_9RHOB</name>
<evidence type="ECO:0000256" key="1">
    <source>
        <dbReference type="ARBA" id="ARBA00023015"/>
    </source>
</evidence>
<gene>
    <name evidence="5" type="ORF">SAMN05443551_0843</name>
</gene>
<dbReference type="PANTHER" id="PTHR43132">
    <property type="entry name" value="ARSENICAL RESISTANCE OPERON REPRESSOR ARSR-RELATED"/>
    <property type="match status" value="1"/>
</dbReference>
<dbReference type="PRINTS" id="PR00778">
    <property type="entry name" value="HTHARSR"/>
</dbReference>
<keyword evidence="1" id="KW-0805">Transcription regulation</keyword>
<organism evidence="5 6">
    <name type="scientific">Marivita hallyeonensis</name>
    <dbReference type="NCBI Taxonomy" id="996342"/>
    <lineage>
        <taxon>Bacteria</taxon>
        <taxon>Pseudomonadati</taxon>
        <taxon>Pseudomonadota</taxon>
        <taxon>Alphaproteobacteria</taxon>
        <taxon>Rhodobacterales</taxon>
        <taxon>Roseobacteraceae</taxon>
        <taxon>Marivita</taxon>
    </lineage>
</organism>
<keyword evidence="2" id="KW-0238">DNA-binding</keyword>
<dbReference type="AlphaFoldDB" id="A0A1M5NB50"/>
<dbReference type="InterPro" id="IPR011991">
    <property type="entry name" value="ArsR-like_HTH"/>
</dbReference>
<dbReference type="OrthoDB" id="9804742at2"/>
<dbReference type="PROSITE" id="PS50987">
    <property type="entry name" value="HTH_ARSR_2"/>
    <property type="match status" value="1"/>
</dbReference>
<dbReference type="SUPFAM" id="SSF46785">
    <property type="entry name" value="Winged helix' DNA-binding domain"/>
    <property type="match status" value="1"/>
</dbReference>
<evidence type="ECO:0000256" key="2">
    <source>
        <dbReference type="ARBA" id="ARBA00023125"/>
    </source>
</evidence>
<dbReference type="GO" id="GO:0003677">
    <property type="term" value="F:DNA binding"/>
    <property type="evidence" value="ECO:0007669"/>
    <property type="project" value="UniProtKB-KW"/>
</dbReference>
<evidence type="ECO:0000256" key="3">
    <source>
        <dbReference type="ARBA" id="ARBA00023163"/>
    </source>
</evidence>
<dbReference type="InterPro" id="IPR001845">
    <property type="entry name" value="HTH_ArsR_DNA-bd_dom"/>
</dbReference>
<dbReference type="GO" id="GO:0003700">
    <property type="term" value="F:DNA-binding transcription factor activity"/>
    <property type="evidence" value="ECO:0007669"/>
    <property type="project" value="InterPro"/>
</dbReference>
<dbReference type="SMART" id="SM00418">
    <property type="entry name" value="HTH_ARSR"/>
    <property type="match status" value="1"/>
</dbReference>
<dbReference type="InterPro" id="IPR036388">
    <property type="entry name" value="WH-like_DNA-bd_sf"/>
</dbReference>
<dbReference type="Gene3D" id="1.10.10.10">
    <property type="entry name" value="Winged helix-like DNA-binding domain superfamily/Winged helix DNA-binding domain"/>
    <property type="match status" value="1"/>
</dbReference>
<accession>A0A1M5NB50</accession>
<evidence type="ECO:0000313" key="5">
    <source>
        <dbReference type="EMBL" id="SHG86718.1"/>
    </source>
</evidence>
<dbReference type="Proteomes" id="UP000184221">
    <property type="component" value="Unassembled WGS sequence"/>
</dbReference>
<dbReference type="PANTHER" id="PTHR43132:SF2">
    <property type="entry name" value="ARSENICAL RESISTANCE OPERON REPRESSOR ARSR-RELATED"/>
    <property type="match status" value="1"/>
</dbReference>
<dbReference type="CDD" id="cd00090">
    <property type="entry name" value="HTH_ARSR"/>
    <property type="match status" value="1"/>
</dbReference>
<dbReference type="STRING" id="996342.SAMN05443551_0843"/>
<dbReference type="InterPro" id="IPR051011">
    <property type="entry name" value="Metal_resp_trans_reg"/>
</dbReference>
<keyword evidence="6" id="KW-1185">Reference proteome</keyword>
<evidence type="ECO:0000259" key="4">
    <source>
        <dbReference type="PROSITE" id="PS50987"/>
    </source>
</evidence>
<proteinExistence type="predicted"/>